<keyword evidence="1" id="KW-1185">Reference proteome</keyword>
<dbReference type="AlphaFoldDB" id="A0A915CVH8"/>
<accession>A0A915CVH8</accession>
<sequence>MKIPDVMPTSFAEAYIEAIKYYCPSMLDFTTGPSENLTEISGAADRRRQAEADRLYQRYEPDSCSTSGLVGLALILGGWRVDDQTWPGQHY</sequence>
<organism evidence="1 2">
    <name type="scientific">Ditylenchus dipsaci</name>
    <dbReference type="NCBI Taxonomy" id="166011"/>
    <lineage>
        <taxon>Eukaryota</taxon>
        <taxon>Metazoa</taxon>
        <taxon>Ecdysozoa</taxon>
        <taxon>Nematoda</taxon>
        <taxon>Chromadorea</taxon>
        <taxon>Rhabditida</taxon>
        <taxon>Tylenchina</taxon>
        <taxon>Tylenchomorpha</taxon>
        <taxon>Sphaerularioidea</taxon>
        <taxon>Anguinidae</taxon>
        <taxon>Anguininae</taxon>
        <taxon>Ditylenchus</taxon>
    </lineage>
</organism>
<evidence type="ECO:0000313" key="2">
    <source>
        <dbReference type="WBParaSite" id="jg12598"/>
    </source>
</evidence>
<reference evidence="2" key="1">
    <citation type="submission" date="2022-11" db="UniProtKB">
        <authorList>
            <consortium name="WormBaseParasite"/>
        </authorList>
    </citation>
    <scope>IDENTIFICATION</scope>
</reference>
<dbReference type="Proteomes" id="UP000887574">
    <property type="component" value="Unplaced"/>
</dbReference>
<dbReference type="WBParaSite" id="jg12598">
    <property type="protein sequence ID" value="jg12598"/>
    <property type="gene ID" value="jg12598"/>
</dbReference>
<name>A0A915CVH8_9BILA</name>
<evidence type="ECO:0000313" key="1">
    <source>
        <dbReference type="Proteomes" id="UP000887574"/>
    </source>
</evidence>
<protein>
    <submittedName>
        <fullName evidence="2">Uncharacterized protein</fullName>
    </submittedName>
</protein>
<proteinExistence type="predicted"/>